<accession>A0ABS4T570</accession>
<protein>
    <submittedName>
        <fullName evidence="1">Uncharacterized protein</fullName>
    </submittedName>
</protein>
<gene>
    <name evidence="1" type="ORF">JOF45_002687</name>
</gene>
<comment type="caution">
    <text evidence="1">The sequence shown here is derived from an EMBL/GenBank/DDBJ whole genome shotgun (WGS) entry which is preliminary data.</text>
</comment>
<evidence type="ECO:0000313" key="1">
    <source>
        <dbReference type="EMBL" id="MBP2319604.1"/>
    </source>
</evidence>
<sequence>MSSEEKRAQQEKALEALQRRVELARAINDHKGVKLAYLAAERIGR</sequence>
<organism evidence="1 2">
    <name type="scientific">Nesterenkonia lacusekhoensis</name>
    <dbReference type="NCBI Taxonomy" id="150832"/>
    <lineage>
        <taxon>Bacteria</taxon>
        <taxon>Bacillati</taxon>
        <taxon>Actinomycetota</taxon>
        <taxon>Actinomycetes</taxon>
        <taxon>Micrococcales</taxon>
        <taxon>Micrococcaceae</taxon>
        <taxon>Nesterenkonia</taxon>
    </lineage>
</organism>
<dbReference type="RefSeq" id="WP_210051563.1">
    <property type="nucleotide sequence ID" value="NZ_JAGINX010000002.1"/>
</dbReference>
<evidence type="ECO:0000313" key="2">
    <source>
        <dbReference type="Proteomes" id="UP001519331"/>
    </source>
</evidence>
<proteinExistence type="predicted"/>
<name>A0ABS4T570_9MICC</name>
<dbReference type="Proteomes" id="UP001519331">
    <property type="component" value="Unassembled WGS sequence"/>
</dbReference>
<reference evidence="1 2" key="1">
    <citation type="submission" date="2021-03" db="EMBL/GenBank/DDBJ databases">
        <title>Sequencing the genomes of 1000 actinobacteria strains.</title>
        <authorList>
            <person name="Klenk H.-P."/>
        </authorList>
    </citation>
    <scope>NUCLEOTIDE SEQUENCE [LARGE SCALE GENOMIC DNA]</scope>
    <source>
        <strain evidence="1 2">DSM 12544</strain>
    </source>
</reference>
<dbReference type="EMBL" id="JAGINX010000002">
    <property type="protein sequence ID" value="MBP2319604.1"/>
    <property type="molecule type" value="Genomic_DNA"/>
</dbReference>
<keyword evidence="2" id="KW-1185">Reference proteome</keyword>